<dbReference type="GO" id="GO:0005634">
    <property type="term" value="C:nucleus"/>
    <property type="evidence" value="ECO:0007669"/>
    <property type="project" value="UniProtKB-SubCell"/>
</dbReference>
<dbReference type="EMBL" id="JAODAN010000010">
    <property type="protein sequence ID" value="KAK1921560.1"/>
    <property type="molecule type" value="Genomic_DNA"/>
</dbReference>
<dbReference type="Pfam" id="PF09811">
    <property type="entry name" value="Yae1_N"/>
    <property type="match status" value="1"/>
</dbReference>
<feature type="domain" description="Essential protein Yae1 N-terminal" evidence="8">
    <location>
        <begin position="47"/>
        <end position="85"/>
    </location>
</feature>
<dbReference type="PANTHER" id="PTHR18829:SF0">
    <property type="entry name" value="PROTEIN YAE1 HOMOLOG"/>
    <property type="match status" value="1"/>
</dbReference>
<evidence type="ECO:0000256" key="5">
    <source>
        <dbReference type="ARBA" id="ARBA00018400"/>
    </source>
</evidence>
<dbReference type="PANTHER" id="PTHR18829">
    <property type="entry name" value="PROTEIN YAE1 HOMOLOG"/>
    <property type="match status" value="1"/>
</dbReference>
<evidence type="ECO:0000259" key="8">
    <source>
        <dbReference type="Pfam" id="PF09811"/>
    </source>
</evidence>
<sequence length="203" mass="22636">MDLKAAQTTVQVDDDDWLDDVGGQGAQSDPLVDQEWTRLSTKYSDAGYREGITDGKLSTLQKGFDEGFALSASLARRIGSLRGRASALLQHLTGTPSQSPALTDEARALVSDLSRVKRDQVLPVDLEREAHEEEDRKAHREDRFELDVNEKREMEALEEALEGVGGGQIGKKEVGRWEGKTGEELVEWFQARLTDLEERALRI</sequence>
<name>A0AAD9CU50_PAPLA</name>
<evidence type="ECO:0000256" key="6">
    <source>
        <dbReference type="ARBA" id="ARBA00022490"/>
    </source>
</evidence>
<evidence type="ECO:0000313" key="9">
    <source>
        <dbReference type="EMBL" id="KAK1921560.1"/>
    </source>
</evidence>
<keyword evidence="7" id="KW-0539">Nucleus</keyword>
<evidence type="ECO:0000256" key="2">
    <source>
        <dbReference type="ARBA" id="ARBA00004496"/>
    </source>
</evidence>
<evidence type="ECO:0000256" key="7">
    <source>
        <dbReference type="ARBA" id="ARBA00023242"/>
    </source>
</evidence>
<comment type="subcellular location">
    <subcellularLocation>
        <location evidence="2">Cytoplasm</location>
    </subcellularLocation>
    <subcellularLocation>
        <location evidence="1">Nucleus</location>
    </subcellularLocation>
</comment>
<keyword evidence="6" id="KW-0963">Cytoplasm</keyword>
<accession>A0AAD9CU50</accession>
<dbReference type="Proteomes" id="UP001182556">
    <property type="component" value="Unassembled WGS sequence"/>
</dbReference>
<evidence type="ECO:0000313" key="10">
    <source>
        <dbReference type="Proteomes" id="UP001182556"/>
    </source>
</evidence>
<dbReference type="AlphaFoldDB" id="A0AAD9CU50"/>
<keyword evidence="10" id="KW-1185">Reference proteome</keyword>
<comment type="caution">
    <text evidence="9">The sequence shown here is derived from an EMBL/GenBank/DDBJ whole genome shotgun (WGS) entry which is preliminary data.</text>
</comment>
<gene>
    <name evidence="9" type="ORF">DB88DRAFT_68874</name>
</gene>
<evidence type="ECO:0000256" key="1">
    <source>
        <dbReference type="ARBA" id="ARBA00004123"/>
    </source>
</evidence>
<organism evidence="9 10">
    <name type="scientific">Papiliotrema laurentii</name>
    <name type="common">Cryptococcus laurentii</name>
    <dbReference type="NCBI Taxonomy" id="5418"/>
    <lineage>
        <taxon>Eukaryota</taxon>
        <taxon>Fungi</taxon>
        <taxon>Dikarya</taxon>
        <taxon>Basidiomycota</taxon>
        <taxon>Agaricomycotina</taxon>
        <taxon>Tremellomycetes</taxon>
        <taxon>Tremellales</taxon>
        <taxon>Rhynchogastremaceae</taxon>
        <taxon>Papiliotrema</taxon>
    </lineage>
</organism>
<proteinExistence type="inferred from homology"/>
<dbReference type="GO" id="GO:0005737">
    <property type="term" value="C:cytoplasm"/>
    <property type="evidence" value="ECO:0007669"/>
    <property type="project" value="UniProtKB-SubCell"/>
</dbReference>
<reference evidence="9" key="1">
    <citation type="submission" date="2023-02" db="EMBL/GenBank/DDBJ databases">
        <title>Identification and recombinant expression of a fungal hydrolase from Papiliotrema laurentii that hydrolyzes apple cutin and clears colloidal polyester polyurethane.</title>
        <authorList>
            <consortium name="DOE Joint Genome Institute"/>
            <person name="Roman V.A."/>
            <person name="Bojanowski C."/>
            <person name="Crable B.R."/>
            <person name="Wagner D.N."/>
            <person name="Hung C.S."/>
            <person name="Nadeau L.J."/>
            <person name="Schratz L."/>
            <person name="Haridas S."/>
            <person name="Pangilinan J."/>
            <person name="Lipzen A."/>
            <person name="Na H."/>
            <person name="Yan M."/>
            <person name="Ng V."/>
            <person name="Grigoriev I.V."/>
            <person name="Spatafora J.W."/>
            <person name="Barlow D."/>
            <person name="Biffinger J."/>
            <person name="Kelley-Loughnane N."/>
            <person name="Varaljay V.A."/>
            <person name="Crookes-Goodson W.J."/>
        </authorList>
    </citation>
    <scope>NUCLEOTIDE SEQUENCE</scope>
    <source>
        <strain evidence="9">5307AH</strain>
    </source>
</reference>
<evidence type="ECO:0000256" key="4">
    <source>
        <dbReference type="ARBA" id="ARBA00017286"/>
    </source>
</evidence>
<evidence type="ECO:0000256" key="3">
    <source>
        <dbReference type="ARBA" id="ARBA00007096"/>
    </source>
</evidence>
<dbReference type="InterPro" id="IPR038881">
    <property type="entry name" value="Yae1-like"/>
</dbReference>
<protein>
    <recommendedName>
        <fullName evidence="5">Protein YAE1</fullName>
    </recommendedName>
    <alternativeName>
        <fullName evidence="4">Protein yae1</fullName>
    </alternativeName>
</protein>
<dbReference type="InterPro" id="IPR019191">
    <property type="entry name" value="Essential_protein_Yae1_N"/>
</dbReference>
<comment type="similarity">
    <text evidence="3">Belongs to the YAE1 family.</text>
</comment>